<name>A0A498I476_MALDO</name>
<gene>
    <name evidence="2" type="ORF">DVH24_019773</name>
</gene>
<comment type="caution">
    <text evidence="2">The sequence shown here is derived from an EMBL/GenBank/DDBJ whole genome shotgun (WGS) entry which is preliminary data.</text>
</comment>
<feature type="compositionally biased region" description="Basic and acidic residues" evidence="1">
    <location>
        <begin position="155"/>
        <end position="165"/>
    </location>
</feature>
<feature type="region of interest" description="Disordered" evidence="1">
    <location>
        <begin position="248"/>
        <end position="286"/>
    </location>
</feature>
<dbReference type="AlphaFoldDB" id="A0A498I476"/>
<reference evidence="2 3" key="1">
    <citation type="submission" date="2018-10" db="EMBL/GenBank/DDBJ databases">
        <title>A high-quality apple genome assembly.</title>
        <authorList>
            <person name="Hu J."/>
        </authorList>
    </citation>
    <scope>NUCLEOTIDE SEQUENCE [LARGE SCALE GENOMIC DNA]</scope>
    <source>
        <strain evidence="3">cv. HFTH1</strain>
        <tissue evidence="2">Young leaf</tissue>
    </source>
</reference>
<evidence type="ECO:0000256" key="1">
    <source>
        <dbReference type="SAM" id="MobiDB-lite"/>
    </source>
</evidence>
<keyword evidence="3" id="KW-1185">Reference proteome</keyword>
<feature type="region of interest" description="Disordered" evidence="1">
    <location>
        <begin position="145"/>
        <end position="177"/>
    </location>
</feature>
<feature type="compositionally biased region" description="Polar residues" evidence="1">
    <location>
        <begin position="272"/>
        <end position="283"/>
    </location>
</feature>
<dbReference type="EMBL" id="RDQH01000340">
    <property type="protein sequence ID" value="RXH76885.1"/>
    <property type="molecule type" value="Genomic_DNA"/>
</dbReference>
<protein>
    <submittedName>
        <fullName evidence="2">Uncharacterized protein</fullName>
    </submittedName>
</protein>
<sequence length="423" mass="48790">MEFVPPPGFNIQPGRLPLWINSAEWGFYGFKTTICALCCLKTHDILQCPKREYFPGFVQDHTNMINDSKRNWNNPYSEFYTLSLQNHLELSILSSLICHKSFQWRISSLNCWNQLKITNQEFQIQPLINCGKSYDDQEEIGAETEEQYVSQSCPMEEKLPSDRETISPQSSPPQTSHDQLLTTLTILDSEQPATDKKILVAELDTQTSQFIKFKENQDQFRDSQIPRREILPVQRLWVLNTSMHSTIHSSQIQKEHRMRFRDTHSGDARKTSMFSSGDPSSTEKNSHKDHSYAYIFAQDRSMDACTDKIYRGELQLSEFQVGHDPHAMKKSQPIQWRKHVLYLFNSESEDLVKSTGSRVCCPSCSSSLLSCFYGWTRVKPRKSWPWVEFGKPSRSWVSLLLGRGELSPVDRVAGKQAEAQDKA</sequence>
<evidence type="ECO:0000313" key="2">
    <source>
        <dbReference type="EMBL" id="RXH76885.1"/>
    </source>
</evidence>
<evidence type="ECO:0000313" key="3">
    <source>
        <dbReference type="Proteomes" id="UP000290289"/>
    </source>
</evidence>
<feature type="compositionally biased region" description="Basic and acidic residues" evidence="1">
    <location>
        <begin position="260"/>
        <end position="270"/>
    </location>
</feature>
<proteinExistence type="predicted"/>
<organism evidence="2 3">
    <name type="scientific">Malus domestica</name>
    <name type="common">Apple</name>
    <name type="synonym">Pyrus malus</name>
    <dbReference type="NCBI Taxonomy" id="3750"/>
    <lineage>
        <taxon>Eukaryota</taxon>
        <taxon>Viridiplantae</taxon>
        <taxon>Streptophyta</taxon>
        <taxon>Embryophyta</taxon>
        <taxon>Tracheophyta</taxon>
        <taxon>Spermatophyta</taxon>
        <taxon>Magnoliopsida</taxon>
        <taxon>eudicotyledons</taxon>
        <taxon>Gunneridae</taxon>
        <taxon>Pentapetalae</taxon>
        <taxon>rosids</taxon>
        <taxon>fabids</taxon>
        <taxon>Rosales</taxon>
        <taxon>Rosaceae</taxon>
        <taxon>Amygdaloideae</taxon>
        <taxon>Maleae</taxon>
        <taxon>Malus</taxon>
    </lineage>
</organism>
<accession>A0A498I476</accession>
<dbReference type="Proteomes" id="UP000290289">
    <property type="component" value="Chromosome 14"/>
</dbReference>